<evidence type="ECO:0000313" key="1">
    <source>
        <dbReference type="EMBL" id="ALB63978.1"/>
    </source>
</evidence>
<sequence length="67" mass="6708">MAVLVSGLRGITGVLQGVTGGAQEAIVFIPLSCQPSKMAVSTMIENGKEASEISGAEVAHSLYTSGG</sequence>
<dbReference type="EMBL" id="CP012264">
    <property type="protein sequence ID" value="ALB63978.1"/>
    <property type="molecule type" value="Genomic_DNA"/>
</dbReference>
<keyword evidence="2" id="KW-1185">Reference proteome</keyword>
<accession>A0ABM5VFP8</accession>
<dbReference type="Proteomes" id="UP000067320">
    <property type="component" value="Chromosome"/>
</dbReference>
<organism evidence="1 2">
    <name type="scientific">Cronobacter condimenti 1330</name>
    <dbReference type="NCBI Taxonomy" id="1073999"/>
    <lineage>
        <taxon>Bacteria</taxon>
        <taxon>Pseudomonadati</taxon>
        <taxon>Pseudomonadota</taxon>
        <taxon>Gammaproteobacteria</taxon>
        <taxon>Enterobacterales</taxon>
        <taxon>Enterobacteriaceae</taxon>
        <taxon>Cronobacter</taxon>
    </lineage>
</organism>
<protein>
    <submittedName>
        <fullName evidence="1">Uncharacterized protein</fullName>
    </submittedName>
</protein>
<gene>
    <name evidence="1" type="ORF">AFK62_16375</name>
</gene>
<proteinExistence type="predicted"/>
<reference evidence="2" key="1">
    <citation type="submission" date="2015-09" db="EMBL/GenBank/DDBJ databases">
        <title>Cronobacter genome sequencing and assembly.</title>
        <authorList>
            <person name="Descombes P."/>
            <person name="Baert L."/>
            <person name="Ngom-Bru C."/>
            <person name="Barretto C."/>
        </authorList>
    </citation>
    <scope>NUCLEOTIDE SEQUENCE [LARGE SCALE GENOMIC DNA]</scope>
    <source>
        <strain evidence="2">LMG 26250</strain>
    </source>
</reference>
<reference evidence="1 2" key="2">
    <citation type="journal article" date="2016" name="Genome Announc.">
        <title>Fully Closed Genome Sequences of Five Type Strains of the Genus Cronobacter and One Cronobacter sakazakii Strain.</title>
        <authorList>
            <person name="Moine D."/>
            <person name="Kassam M."/>
            <person name="Baert L."/>
            <person name="Tang Y."/>
            <person name="Barretto C."/>
            <person name="Ngom Bru C."/>
            <person name="Klijn A."/>
            <person name="Descombes P."/>
        </authorList>
    </citation>
    <scope>NUCLEOTIDE SEQUENCE [LARGE SCALE GENOMIC DNA]</scope>
    <source>
        <strain evidence="1 2">LMG 26250</strain>
    </source>
</reference>
<name>A0ABM5VFP8_9ENTR</name>
<evidence type="ECO:0000313" key="2">
    <source>
        <dbReference type="Proteomes" id="UP000067320"/>
    </source>
</evidence>